<dbReference type="AlphaFoldDB" id="A0A1H9Q8S6"/>
<dbReference type="EMBL" id="FOGU01000001">
    <property type="protein sequence ID" value="SER56966.1"/>
    <property type="molecule type" value="Genomic_DNA"/>
</dbReference>
<evidence type="ECO:0000313" key="3">
    <source>
        <dbReference type="Proteomes" id="UP000198885"/>
    </source>
</evidence>
<proteinExistence type="predicted"/>
<dbReference type="PROSITE" id="PS50943">
    <property type="entry name" value="HTH_CROC1"/>
    <property type="match status" value="1"/>
</dbReference>
<evidence type="ECO:0000259" key="1">
    <source>
        <dbReference type="PROSITE" id="PS50943"/>
    </source>
</evidence>
<dbReference type="InterPro" id="IPR018653">
    <property type="entry name" value="ScfR_C"/>
</dbReference>
<dbReference type="Pfam" id="PF01381">
    <property type="entry name" value="HTH_3"/>
    <property type="match status" value="1"/>
</dbReference>
<dbReference type="InterPro" id="IPR001387">
    <property type="entry name" value="Cro/C1-type_HTH"/>
</dbReference>
<dbReference type="Proteomes" id="UP000198885">
    <property type="component" value="Unassembled WGS sequence"/>
</dbReference>
<dbReference type="Pfam" id="PF09856">
    <property type="entry name" value="ScfRs"/>
    <property type="match status" value="1"/>
</dbReference>
<dbReference type="Gene3D" id="1.10.260.40">
    <property type="entry name" value="lambda repressor-like DNA-binding domains"/>
    <property type="match status" value="1"/>
</dbReference>
<dbReference type="InterPro" id="IPR010982">
    <property type="entry name" value="Lambda_DNA-bd_dom_sf"/>
</dbReference>
<sequence length="432" mass="45674">MPTRGLTGTRIRARRLDLGLQQAELSRRVGISASYLNLIEHNRRRIGGKLLSDIANALDTDSTQLAEGAEAALLDALRAAAASPGGETAERERAERFAGQFPGWAGLVTAQARRIDTLERAVATLNDRLAHDPFLSASIHDLLSTVTAIRSTSGILAGEEAVDPEWQTRFHRNLYEDSRRLAESAQALVSYLDAGGNAEKTLAAPQEELEAWLSARGHHMPEIEDGAAPAAVVDGAAELSSASSSALALAHVGRYASDAAALPMAPFLDSVDALGMDPAGLAARFGVGLSVVLRRLAQMPEDRLPGPVGLVVCDGSGTLTFRKPVAGFDLPRFGAACPLWPLFQALARPMQPIRSWIAPAGRAPQRFLSFAVSEPSYPEGFDGPAVIEAVMLLHPSAVPAEVVPNTVGVSCRICPRAECPARREPSIVAAAG</sequence>
<dbReference type="STRING" id="641238.SAMN04490244_101516"/>
<accession>A0A1H9Q8S6</accession>
<dbReference type="SMART" id="SM00530">
    <property type="entry name" value="HTH_XRE"/>
    <property type="match status" value="1"/>
</dbReference>
<dbReference type="OrthoDB" id="7790108at2"/>
<dbReference type="GO" id="GO:0003677">
    <property type="term" value="F:DNA binding"/>
    <property type="evidence" value="ECO:0007669"/>
    <property type="project" value="InterPro"/>
</dbReference>
<dbReference type="SUPFAM" id="SSF47413">
    <property type="entry name" value="lambda repressor-like DNA-binding domains"/>
    <property type="match status" value="1"/>
</dbReference>
<organism evidence="2 3">
    <name type="scientific">Tranquillimonas rosea</name>
    <dbReference type="NCBI Taxonomy" id="641238"/>
    <lineage>
        <taxon>Bacteria</taxon>
        <taxon>Pseudomonadati</taxon>
        <taxon>Pseudomonadota</taxon>
        <taxon>Alphaproteobacteria</taxon>
        <taxon>Rhodobacterales</taxon>
        <taxon>Roseobacteraceae</taxon>
        <taxon>Tranquillimonas</taxon>
    </lineage>
</organism>
<dbReference type="CDD" id="cd00093">
    <property type="entry name" value="HTH_XRE"/>
    <property type="match status" value="1"/>
</dbReference>
<protein>
    <recommendedName>
        <fullName evidence="1">HTH cro/C1-type domain-containing protein</fullName>
    </recommendedName>
</protein>
<reference evidence="2 3" key="1">
    <citation type="submission" date="2016-10" db="EMBL/GenBank/DDBJ databases">
        <authorList>
            <person name="de Groot N.N."/>
        </authorList>
    </citation>
    <scope>NUCLEOTIDE SEQUENCE [LARGE SCALE GENOMIC DNA]</scope>
    <source>
        <strain evidence="2 3">DSM 23042</strain>
    </source>
</reference>
<feature type="domain" description="HTH cro/C1-type" evidence="1">
    <location>
        <begin position="11"/>
        <end position="65"/>
    </location>
</feature>
<keyword evidence="3" id="KW-1185">Reference proteome</keyword>
<evidence type="ECO:0000313" key="2">
    <source>
        <dbReference type="EMBL" id="SER56966.1"/>
    </source>
</evidence>
<name>A0A1H9Q8S6_9RHOB</name>
<dbReference type="RefSeq" id="WP_092687832.1">
    <property type="nucleotide sequence ID" value="NZ_FOGU01000001.1"/>
</dbReference>
<gene>
    <name evidence="2" type="ORF">SAMN04490244_101516</name>
</gene>